<accession>A0A1X6NDS0</accession>
<keyword evidence="4" id="KW-1185">Reference proteome</keyword>
<dbReference type="GO" id="GO:0005739">
    <property type="term" value="C:mitochondrion"/>
    <property type="evidence" value="ECO:0007669"/>
    <property type="project" value="InterPro"/>
</dbReference>
<reference evidence="3 4" key="1">
    <citation type="submission" date="2017-04" db="EMBL/GenBank/DDBJ databases">
        <title>Genome Sequence of the Model Brown-Rot Fungus Postia placenta SB12.</title>
        <authorList>
            <consortium name="DOE Joint Genome Institute"/>
            <person name="Gaskell J."/>
            <person name="Kersten P."/>
            <person name="Larrondo L.F."/>
            <person name="Canessa P."/>
            <person name="Martinez D."/>
            <person name="Hibbett D."/>
            <person name="Schmoll M."/>
            <person name="Kubicek C.P."/>
            <person name="Martinez A.T."/>
            <person name="Yadav J."/>
            <person name="Master E."/>
            <person name="Magnuson J.K."/>
            <person name="James T."/>
            <person name="Yaver D."/>
            <person name="Berka R."/>
            <person name="Labutti K."/>
            <person name="Lipzen A."/>
            <person name="Aerts A."/>
            <person name="Barry K."/>
            <person name="Henrissat B."/>
            <person name="Blanchette R."/>
            <person name="Grigoriev I."/>
            <person name="Cullen D."/>
        </authorList>
    </citation>
    <scope>NUCLEOTIDE SEQUENCE [LARGE SCALE GENOMIC DNA]</scope>
    <source>
        <strain evidence="3 4">MAD-698-R-SB12</strain>
    </source>
</reference>
<protein>
    <recommendedName>
        <fullName evidence="2">Mtf2-like C-terminal domain-containing protein</fullName>
    </recommendedName>
</protein>
<dbReference type="GeneID" id="36328995"/>
<organism evidence="3 4">
    <name type="scientific">Postia placenta MAD-698-R-SB12</name>
    <dbReference type="NCBI Taxonomy" id="670580"/>
    <lineage>
        <taxon>Eukaryota</taxon>
        <taxon>Fungi</taxon>
        <taxon>Dikarya</taxon>
        <taxon>Basidiomycota</taxon>
        <taxon>Agaricomycotina</taxon>
        <taxon>Agaricomycetes</taxon>
        <taxon>Polyporales</taxon>
        <taxon>Adustoporiaceae</taxon>
        <taxon>Rhodonia</taxon>
    </lineage>
</organism>
<evidence type="ECO:0000313" key="4">
    <source>
        <dbReference type="Proteomes" id="UP000194127"/>
    </source>
</evidence>
<sequence>MLPLRISNDLNDLPPLIPSSARSKRDRVSLKRQAMTAREINTFDEMFEIIFNASSEQKQGLAGSSGIGRGSSSALGDLMGTLRQQSKQVRWTTEADEELDRKREEMELCNTDQQLLDWAMREVFDESKRYEDNARRSVNGPVQLQPASYPHLVALLIRTFREKYTDPHLALSIFDYARHLSIPSYVFGCTTPAYNELIETRWYCFRDLRGVCDALEEMRVNGVGMDNRTRKLAEHIRREVGERELWQEESKLGSGEVWDMLARIERFTARQRSWRPRRHSNTASEKMSPRPRKAWSSDQESWKAKALNNDEGSDEWEFGRWDDLKRDSHPTAH</sequence>
<gene>
    <name evidence="3" type="ORF">POSPLADRAFT_1131254</name>
</gene>
<dbReference type="AlphaFoldDB" id="A0A1X6NDS0"/>
<dbReference type="InterPro" id="IPR040009">
    <property type="entry name" value="Mtf2/C5D6.12-like"/>
</dbReference>
<dbReference type="InterPro" id="IPR043837">
    <property type="entry name" value="Mtf2-like_C"/>
</dbReference>
<dbReference type="Pfam" id="PF19189">
    <property type="entry name" value="Mtf2"/>
    <property type="match status" value="1"/>
</dbReference>
<dbReference type="RefSeq" id="XP_024343446.1">
    <property type="nucleotide sequence ID" value="XM_024484046.1"/>
</dbReference>
<evidence type="ECO:0000256" key="1">
    <source>
        <dbReference type="SAM" id="MobiDB-lite"/>
    </source>
</evidence>
<proteinExistence type="predicted"/>
<evidence type="ECO:0000259" key="2">
    <source>
        <dbReference type="Pfam" id="PF19189"/>
    </source>
</evidence>
<evidence type="ECO:0000313" key="3">
    <source>
        <dbReference type="EMBL" id="OSX66652.1"/>
    </source>
</evidence>
<dbReference type="Proteomes" id="UP000194127">
    <property type="component" value="Unassembled WGS sequence"/>
</dbReference>
<feature type="region of interest" description="Disordered" evidence="1">
    <location>
        <begin position="275"/>
        <end position="333"/>
    </location>
</feature>
<dbReference type="EMBL" id="KZ110592">
    <property type="protein sequence ID" value="OSX66652.1"/>
    <property type="molecule type" value="Genomic_DNA"/>
</dbReference>
<feature type="domain" description="Mtf2-like C-terminal" evidence="2">
    <location>
        <begin position="96"/>
        <end position="266"/>
    </location>
</feature>
<dbReference type="STRING" id="670580.A0A1X6NDS0"/>
<name>A0A1X6NDS0_9APHY</name>
<dbReference type="OrthoDB" id="2444174at2759"/>
<feature type="compositionally biased region" description="Basic and acidic residues" evidence="1">
    <location>
        <begin position="317"/>
        <end position="333"/>
    </location>
</feature>
<dbReference type="PANTHER" id="PTHR39468">
    <property type="entry name" value="CHROMOSOME 7, WHOLE GENOME SHOTGUN SEQUENCE"/>
    <property type="match status" value="1"/>
</dbReference>
<dbReference type="PANTHER" id="PTHR39468:SF1">
    <property type="entry name" value="MTF2-LIKE C-TERMINAL DOMAIN-CONTAINING PROTEIN"/>
    <property type="match status" value="1"/>
</dbReference>